<accession>A0A4Z2IUK8</accession>
<dbReference type="AlphaFoldDB" id="A0A4Z2IUK8"/>
<proteinExistence type="predicted"/>
<protein>
    <submittedName>
        <fullName evidence="1">Uncharacterized protein</fullName>
    </submittedName>
</protein>
<gene>
    <name evidence="1" type="ORF">EYF80_008908</name>
</gene>
<dbReference type="EMBL" id="SRLO01000050">
    <property type="protein sequence ID" value="TNN80903.1"/>
    <property type="molecule type" value="Genomic_DNA"/>
</dbReference>
<reference evidence="1 2" key="1">
    <citation type="submission" date="2019-03" db="EMBL/GenBank/DDBJ databases">
        <title>First draft genome of Liparis tanakae, snailfish: a comprehensive survey of snailfish specific genes.</title>
        <authorList>
            <person name="Kim W."/>
            <person name="Song I."/>
            <person name="Jeong J.-H."/>
            <person name="Kim D."/>
            <person name="Kim S."/>
            <person name="Ryu S."/>
            <person name="Song J.Y."/>
            <person name="Lee S.K."/>
        </authorList>
    </citation>
    <scope>NUCLEOTIDE SEQUENCE [LARGE SCALE GENOMIC DNA]</scope>
    <source>
        <tissue evidence="1">Muscle</tissue>
    </source>
</reference>
<organism evidence="1 2">
    <name type="scientific">Liparis tanakae</name>
    <name type="common">Tanaka's snailfish</name>
    <dbReference type="NCBI Taxonomy" id="230148"/>
    <lineage>
        <taxon>Eukaryota</taxon>
        <taxon>Metazoa</taxon>
        <taxon>Chordata</taxon>
        <taxon>Craniata</taxon>
        <taxon>Vertebrata</taxon>
        <taxon>Euteleostomi</taxon>
        <taxon>Actinopterygii</taxon>
        <taxon>Neopterygii</taxon>
        <taxon>Teleostei</taxon>
        <taxon>Neoteleostei</taxon>
        <taxon>Acanthomorphata</taxon>
        <taxon>Eupercaria</taxon>
        <taxon>Perciformes</taxon>
        <taxon>Cottioidei</taxon>
        <taxon>Cottales</taxon>
        <taxon>Liparidae</taxon>
        <taxon>Liparis</taxon>
    </lineage>
</organism>
<sequence length="70" mass="7454">MCENLCDPHPAPAGQRAGLHVLRTAGLRAPDTDAARAGAGYQQWVEGEGGSLSQCLKDAPAPWLKQLYTH</sequence>
<name>A0A4Z2IUK8_9TELE</name>
<dbReference type="Proteomes" id="UP000314294">
    <property type="component" value="Unassembled WGS sequence"/>
</dbReference>
<comment type="caution">
    <text evidence="1">The sequence shown here is derived from an EMBL/GenBank/DDBJ whole genome shotgun (WGS) entry which is preliminary data.</text>
</comment>
<evidence type="ECO:0000313" key="1">
    <source>
        <dbReference type="EMBL" id="TNN80903.1"/>
    </source>
</evidence>
<evidence type="ECO:0000313" key="2">
    <source>
        <dbReference type="Proteomes" id="UP000314294"/>
    </source>
</evidence>
<keyword evidence="2" id="KW-1185">Reference proteome</keyword>